<evidence type="ECO:0000256" key="1">
    <source>
        <dbReference type="SAM" id="MobiDB-lite"/>
    </source>
</evidence>
<keyword evidence="3" id="KW-1185">Reference proteome</keyword>
<accession>A0ABU8M7F8</accession>
<feature type="compositionally biased region" description="Acidic residues" evidence="1">
    <location>
        <begin position="53"/>
        <end position="62"/>
    </location>
</feature>
<evidence type="ECO:0000313" key="3">
    <source>
        <dbReference type="Proteomes" id="UP001369736"/>
    </source>
</evidence>
<name>A0ABU8M7F8_9PSEU</name>
<protein>
    <recommendedName>
        <fullName evidence="4">Secreted protein</fullName>
    </recommendedName>
</protein>
<dbReference type="EMBL" id="JBBEGM010000006">
    <property type="protein sequence ID" value="MEJ2862665.1"/>
    <property type="molecule type" value="Genomic_DNA"/>
</dbReference>
<reference evidence="2 3" key="1">
    <citation type="submission" date="2024-03" db="EMBL/GenBank/DDBJ databases">
        <title>Actinomycetospora sp. OC33-EN07, a novel actinomycete isolated from wild orchid (Aerides multiflora).</title>
        <authorList>
            <person name="Suriyachadkun C."/>
        </authorList>
    </citation>
    <scope>NUCLEOTIDE SEQUENCE [LARGE SCALE GENOMIC DNA]</scope>
    <source>
        <strain evidence="2 3">OC33-EN07</strain>
    </source>
</reference>
<proteinExistence type="predicted"/>
<gene>
    <name evidence="2" type="ORF">WCD58_15950</name>
</gene>
<feature type="region of interest" description="Disordered" evidence="1">
    <location>
        <begin position="38"/>
        <end position="78"/>
    </location>
</feature>
<organism evidence="2 3">
    <name type="scientific">Actinomycetospora flava</name>
    <dbReference type="NCBI Taxonomy" id="3129232"/>
    <lineage>
        <taxon>Bacteria</taxon>
        <taxon>Bacillati</taxon>
        <taxon>Actinomycetota</taxon>
        <taxon>Actinomycetes</taxon>
        <taxon>Pseudonocardiales</taxon>
        <taxon>Pseudonocardiaceae</taxon>
        <taxon>Actinomycetospora</taxon>
    </lineage>
</organism>
<sequence>MLAVVVLLPIVLMVVACLLERFEAHAVVGKPAPRVRRPLAIEPPAPSLTLVPGDDEDDEDGEAAEKAPAAPTPLRAAS</sequence>
<evidence type="ECO:0000313" key="2">
    <source>
        <dbReference type="EMBL" id="MEJ2862665.1"/>
    </source>
</evidence>
<evidence type="ECO:0008006" key="4">
    <source>
        <dbReference type="Google" id="ProtNLM"/>
    </source>
</evidence>
<comment type="caution">
    <text evidence="2">The sequence shown here is derived from an EMBL/GenBank/DDBJ whole genome shotgun (WGS) entry which is preliminary data.</text>
</comment>
<dbReference type="Proteomes" id="UP001369736">
    <property type="component" value="Unassembled WGS sequence"/>
</dbReference>
<dbReference type="RefSeq" id="WP_337704043.1">
    <property type="nucleotide sequence ID" value="NZ_JBBEGM010000006.1"/>
</dbReference>